<sequence length="168" mass="19313">MKIYKLKMVVRFAGFGQRLVSLVIDGFLLSLCYFIINFLITRRFNYYTAENSDSLVLIQLVAAYLYFTIFESSEYQATPGKLALGIKVVNHNIKRISFARSNARFISKFLSYITLFIGFLIAAFNKIHKAIHDIISKTYVINTNPVKNKIRIIKESGNLRGQSIKLKK</sequence>
<dbReference type="PANTHER" id="PTHR36115">
    <property type="entry name" value="PROLINE-RICH ANTIGEN HOMOLOG-RELATED"/>
    <property type="match status" value="1"/>
</dbReference>
<dbReference type="InterPro" id="IPR010432">
    <property type="entry name" value="RDD"/>
</dbReference>
<feature type="domain" description="RDD" evidence="7">
    <location>
        <begin position="13"/>
        <end position="136"/>
    </location>
</feature>
<dbReference type="Proteomes" id="UP000426246">
    <property type="component" value="Chromosome"/>
</dbReference>
<evidence type="ECO:0000256" key="1">
    <source>
        <dbReference type="ARBA" id="ARBA00004651"/>
    </source>
</evidence>
<organism evidence="8 9">
    <name type="scientific">Paenibacillus psychroresistens</name>
    <dbReference type="NCBI Taxonomy" id="1778678"/>
    <lineage>
        <taxon>Bacteria</taxon>
        <taxon>Bacillati</taxon>
        <taxon>Bacillota</taxon>
        <taxon>Bacilli</taxon>
        <taxon>Bacillales</taxon>
        <taxon>Paenibacillaceae</taxon>
        <taxon>Paenibacillus</taxon>
    </lineage>
</organism>
<dbReference type="GO" id="GO:0005886">
    <property type="term" value="C:plasma membrane"/>
    <property type="evidence" value="ECO:0007669"/>
    <property type="project" value="UniProtKB-SubCell"/>
</dbReference>
<dbReference type="PANTHER" id="PTHR36115:SF9">
    <property type="entry name" value="LMO1584 PROTEIN"/>
    <property type="match status" value="1"/>
</dbReference>
<dbReference type="KEGG" id="ppsc:EHS13_31895"/>
<keyword evidence="3 6" id="KW-0812">Transmembrane</keyword>
<keyword evidence="4 6" id="KW-1133">Transmembrane helix</keyword>
<dbReference type="Pfam" id="PF06271">
    <property type="entry name" value="RDD"/>
    <property type="match status" value="1"/>
</dbReference>
<keyword evidence="9" id="KW-1185">Reference proteome</keyword>
<gene>
    <name evidence="8" type="ORF">EHS13_31895</name>
</gene>
<reference evidence="9" key="1">
    <citation type="submission" date="2018-11" db="EMBL/GenBank/DDBJ databases">
        <title>Complete genome sequence of Paenibacillus sp. ML311-T8.</title>
        <authorList>
            <person name="Nam Y.-D."/>
            <person name="Kang J."/>
            <person name="Chung W.-H."/>
            <person name="Park Y.S."/>
        </authorList>
    </citation>
    <scope>NUCLEOTIDE SEQUENCE [LARGE SCALE GENOMIC DNA]</scope>
    <source>
        <strain evidence="9">ML311-T8</strain>
    </source>
</reference>
<dbReference type="InterPro" id="IPR051791">
    <property type="entry name" value="Pra-immunoreactive"/>
</dbReference>
<protein>
    <submittedName>
        <fullName evidence="8">RDD family protein</fullName>
    </submittedName>
</protein>
<evidence type="ECO:0000259" key="7">
    <source>
        <dbReference type="Pfam" id="PF06271"/>
    </source>
</evidence>
<evidence type="ECO:0000256" key="5">
    <source>
        <dbReference type="ARBA" id="ARBA00023136"/>
    </source>
</evidence>
<evidence type="ECO:0000313" key="8">
    <source>
        <dbReference type="EMBL" id="QGQ99152.1"/>
    </source>
</evidence>
<accession>A0A6B8RTQ3</accession>
<dbReference type="AlphaFoldDB" id="A0A6B8RTQ3"/>
<keyword evidence="2" id="KW-1003">Cell membrane</keyword>
<feature type="transmembrane region" description="Helical" evidence="6">
    <location>
        <begin position="52"/>
        <end position="70"/>
    </location>
</feature>
<feature type="transmembrane region" description="Helical" evidence="6">
    <location>
        <begin position="109"/>
        <end position="127"/>
    </location>
</feature>
<evidence type="ECO:0000256" key="6">
    <source>
        <dbReference type="SAM" id="Phobius"/>
    </source>
</evidence>
<dbReference type="EMBL" id="CP034235">
    <property type="protein sequence ID" value="QGQ99152.1"/>
    <property type="molecule type" value="Genomic_DNA"/>
</dbReference>
<comment type="subcellular location">
    <subcellularLocation>
        <location evidence="1">Cell membrane</location>
        <topology evidence="1">Multi-pass membrane protein</topology>
    </subcellularLocation>
</comment>
<feature type="transmembrane region" description="Helical" evidence="6">
    <location>
        <begin position="20"/>
        <end position="40"/>
    </location>
</feature>
<keyword evidence="5 6" id="KW-0472">Membrane</keyword>
<dbReference type="OrthoDB" id="9793824at2"/>
<proteinExistence type="predicted"/>
<evidence type="ECO:0000256" key="3">
    <source>
        <dbReference type="ARBA" id="ARBA00022692"/>
    </source>
</evidence>
<evidence type="ECO:0000256" key="4">
    <source>
        <dbReference type="ARBA" id="ARBA00022989"/>
    </source>
</evidence>
<dbReference type="RefSeq" id="WP_162463352.1">
    <property type="nucleotide sequence ID" value="NZ_CP034235.1"/>
</dbReference>
<evidence type="ECO:0000313" key="9">
    <source>
        <dbReference type="Proteomes" id="UP000426246"/>
    </source>
</evidence>
<name>A0A6B8RTQ3_9BACL</name>
<evidence type="ECO:0000256" key="2">
    <source>
        <dbReference type="ARBA" id="ARBA00022475"/>
    </source>
</evidence>